<keyword evidence="1" id="KW-0808">Transferase</keyword>
<dbReference type="InterPro" id="IPR016064">
    <property type="entry name" value="NAD/diacylglycerol_kinase_sf"/>
</dbReference>
<dbReference type="AlphaFoldDB" id="A0A0F9AE67"/>
<accession>A0A0F9AE67</accession>
<protein>
    <recommendedName>
        <fullName evidence="6">NAD kinase</fullName>
    </recommendedName>
</protein>
<evidence type="ECO:0000256" key="4">
    <source>
        <dbReference type="ARBA" id="ARBA00023027"/>
    </source>
</evidence>
<comment type="caution">
    <text evidence="5">The sequence shown here is derived from an EMBL/GenBank/DDBJ whole genome shotgun (WGS) entry which is preliminary data.</text>
</comment>
<dbReference type="InterPro" id="IPR002504">
    <property type="entry name" value="NADK"/>
</dbReference>
<dbReference type="GO" id="GO:0006741">
    <property type="term" value="P:NADP+ biosynthetic process"/>
    <property type="evidence" value="ECO:0007669"/>
    <property type="project" value="InterPro"/>
</dbReference>
<dbReference type="GO" id="GO:0019674">
    <property type="term" value="P:NAD+ metabolic process"/>
    <property type="evidence" value="ECO:0007669"/>
    <property type="project" value="InterPro"/>
</dbReference>
<keyword evidence="2" id="KW-0418">Kinase</keyword>
<proteinExistence type="inferred from homology"/>
<evidence type="ECO:0008006" key="6">
    <source>
        <dbReference type="Google" id="ProtNLM"/>
    </source>
</evidence>
<evidence type="ECO:0000256" key="3">
    <source>
        <dbReference type="ARBA" id="ARBA00022857"/>
    </source>
</evidence>
<keyword evidence="3" id="KW-0521">NADP</keyword>
<evidence type="ECO:0000256" key="2">
    <source>
        <dbReference type="ARBA" id="ARBA00022777"/>
    </source>
</evidence>
<dbReference type="PANTHER" id="PTHR20275:SF0">
    <property type="entry name" value="NAD KINASE"/>
    <property type="match status" value="1"/>
</dbReference>
<organism evidence="5">
    <name type="scientific">marine sediment metagenome</name>
    <dbReference type="NCBI Taxonomy" id="412755"/>
    <lineage>
        <taxon>unclassified sequences</taxon>
        <taxon>metagenomes</taxon>
        <taxon>ecological metagenomes</taxon>
    </lineage>
</organism>
<dbReference type="Pfam" id="PF01513">
    <property type="entry name" value="NAD_kinase"/>
    <property type="match status" value="1"/>
</dbReference>
<name>A0A0F9AE67_9ZZZZ</name>
<dbReference type="SUPFAM" id="SSF111331">
    <property type="entry name" value="NAD kinase/diacylglycerol kinase-like"/>
    <property type="match status" value="1"/>
</dbReference>
<gene>
    <name evidence="5" type="ORF">LCGC14_2661430</name>
</gene>
<dbReference type="HAMAP" id="MF_00361">
    <property type="entry name" value="NAD_kinase"/>
    <property type="match status" value="1"/>
</dbReference>
<dbReference type="EMBL" id="LAZR01046423">
    <property type="protein sequence ID" value="KKK96570.1"/>
    <property type="molecule type" value="Genomic_DNA"/>
</dbReference>
<evidence type="ECO:0000313" key="5">
    <source>
        <dbReference type="EMBL" id="KKK96570.1"/>
    </source>
</evidence>
<dbReference type="Gene3D" id="2.60.200.30">
    <property type="entry name" value="Probable inorganic polyphosphate/atp-NAD kinase, domain 2"/>
    <property type="match status" value="1"/>
</dbReference>
<sequence>MNKVGIFIAARWRGANEPLESLRDVLASHVEEVWQTSNWDDSAAQEQIEGTDCIICLGGDGSMLWAARAVVPHAVPIFGVNMGRLGFLAEIGPKELMDKLPRVLAGEGRVEERAMLQAQVPVWGQTFQALNDVVVGRSLAGRPVYLDVSVDGRRLAVYRSDAVIVATATGSTGYSLSAGGPILHPESRDLVLTPVAPHLAPARSLVLPGDAVVDLVLSTEEGATVSVDGQVNRALESGDSVSVCRSPHVARFLRLSETSDHYRILAERLEWLTGISPAKYPEMFDQKGAGPK</sequence>
<dbReference type="GO" id="GO:0003951">
    <property type="term" value="F:NAD+ kinase activity"/>
    <property type="evidence" value="ECO:0007669"/>
    <property type="project" value="InterPro"/>
</dbReference>
<dbReference type="Pfam" id="PF20143">
    <property type="entry name" value="NAD_kinase_C"/>
    <property type="match status" value="1"/>
</dbReference>
<dbReference type="InterPro" id="IPR017438">
    <property type="entry name" value="ATP-NAD_kinase_N"/>
</dbReference>
<dbReference type="Gene3D" id="3.40.50.10330">
    <property type="entry name" value="Probable inorganic polyphosphate/atp-NAD kinase, domain 1"/>
    <property type="match status" value="1"/>
</dbReference>
<reference evidence="5" key="1">
    <citation type="journal article" date="2015" name="Nature">
        <title>Complex archaea that bridge the gap between prokaryotes and eukaryotes.</title>
        <authorList>
            <person name="Spang A."/>
            <person name="Saw J.H."/>
            <person name="Jorgensen S.L."/>
            <person name="Zaremba-Niedzwiedzka K."/>
            <person name="Martijn J."/>
            <person name="Lind A.E."/>
            <person name="van Eijk R."/>
            <person name="Schleper C."/>
            <person name="Guy L."/>
            <person name="Ettema T.J."/>
        </authorList>
    </citation>
    <scope>NUCLEOTIDE SEQUENCE</scope>
</reference>
<dbReference type="InterPro" id="IPR017437">
    <property type="entry name" value="ATP-NAD_kinase_PpnK-typ_C"/>
</dbReference>
<evidence type="ECO:0000256" key="1">
    <source>
        <dbReference type="ARBA" id="ARBA00022679"/>
    </source>
</evidence>
<keyword evidence="4" id="KW-0520">NAD</keyword>
<dbReference type="PANTHER" id="PTHR20275">
    <property type="entry name" value="NAD KINASE"/>
    <property type="match status" value="1"/>
</dbReference>